<dbReference type="PANTHER" id="PTHR37544:SF3">
    <property type="entry name" value="SPRAY"/>
    <property type="match status" value="1"/>
</dbReference>
<protein>
    <submittedName>
        <fullName evidence="3">Uncharacterized protein</fullName>
    </submittedName>
</protein>
<dbReference type="OrthoDB" id="3248909at2759"/>
<name>A0A409XIG4_PSICY</name>
<dbReference type="STRING" id="93625.A0A409XIG4"/>
<feature type="region of interest" description="Disordered" evidence="1">
    <location>
        <begin position="695"/>
        <end position="730"/>
    </location>
</feature>
<gene>
    <name evidence="3" type="ORF">CVT25_015820</name>
</gene>
<accession>A0A409XIG4</accession>
<keyword evidence="4" id="KW-1185">Reference proteome</keyword>
<proteinExistence type="predicted"/>
<evidence type="ECO:0000313" key="3">
    <source>
        <dbReference type="EMBL" id="PPQ90530.1"/>
    </source>
</evidence>
<dbReference type="PANTHER" id="PTHR37544">
    <property type="entry name" value="SPRAY-RELATED"/>
    <property type="match status" value="1"/>
</dbReference>
<evidence type="ECO:0000313" key="4">
    <source>
        <dbReference type="Proteomes" id="UP000283269"/>
    </source>
</evidence>
<keyword evidence="2" id="KW-0812">Transmembrane</keyword>
<dbReference type="AlphaFoldDB" id="A0A409XIG4"/>
<evidence type="ECO:0000256" key="1">
    <source>
        <dbReference type="SAM" id="MobiDB-lite"/>
    </source>
</evidence>
<reference evidence="3 4" key="1">
    <citation type="journal article" date="2018" name="Evol. Lett.">
        <title>Horizontal gene cluster transfer increased hallucinogenic mushroom diversity.</title>
        <authorList>
            <person name="Reynolds H.T."/>
            <person name="Vijayakumar V."/>
            <person name="Gluck-Thaler E."/>
            <person name="Korotkin H.B."/>
            <person name="Matheny P.B."/>
            <person name="Slot J.C."/>
        </authorList>
    </citation>
    <scope>NUCLEOTIDE SEQUENCE [LARGE SCALE GENOMIC DNA]</scope>
    <source>
        <strain evidence="3 4">2631</strain>
    </source>
</reference>
<feature type="compositionally biased region" description="Polar residues" evidence="1">
    <location>
        <begin position="701"/>
        <end position="720"/>
    </location>
</feature>
<comment type="caution">
    <text evidence="3">The sequence shown here is derived from an EMBL/GenBank/DDBJ whole genome shotgun (WGS) entry which is preliminary data.</text>
</comment>
<feature type="compositionally biased region" description="Basic and acidic residues" evidence="1">
    <location>
        <begin position="89"/>
        <end position="99"/>
    </location>
</feature>
<dbReference type="Proteomes" id="UP000283269">
    <property type="component" value="Unassembled WGS sequence"/>
</dbReference>
<feature type="transmembrane region" description="Helical" evidence="2">
    <location>
        <begin position="141"/>
        <end position="164"/>
    </location>
</feature>
<keyword evidence="2" id="KW-0472">Membrane</keyword>
<dbReference type="InParanoid" id="A0A409XIG4"/>
<dbReference type="InterPro" id="IPR021840">
    <property type="entry name" value="DUF3433"/>
</dbReference>
<dbReference type="Pfam" id="PF11915">
    <property type="entry name" value="DUF3433"/>
    <property type="match status" value="1"/>
</dbReference>
<feature type="region of interest" description="Disordered" evidence="1">
    <location>
        <begin position="80"/>
        <end position="99"/>
    </location>
</feature>
<feature type="transmembrane region" description="Helical" evidence="2">
    <location>
        <begin position="582"/>
        <end position="604"/>
    </location>
</feature>
<sequence length="730" mass="80362">MQSSRLPSDSSPLIQGPNTSMGSDATNVSSQYNVPVDEAGFKAPLMLPPNHRTQSDWSNKLADQVEEPVPKLAYEMSGYNENSTNPLLSKEKLDSDPQADENHVQFATYRPDKLRDPVSGIPSSPNDQPGRKFFVPLPLRVYFWIPLVVFLVLGAIGLEVALHFSNKNQGWPSKQSENASNAMHYVYTLPPVIVAAVVVAMWAWTDIEIKKIQPYVDLVHGNSPPHRSLLLDYTRQNNFLVWTQAASNKHYLVALATLMVLMTLSFQPLASALLVVKDTWTEIPNVNTKNIQAISLNQNLQFNDLSSFLAAAGYAGASVLYDLAPPPFVRLPYTVAEFTLPTVVSNGTVFANTNAIKSNTNCQAAQVQMTQTDPGRWTNTASLNDCSITFSVVNTTDTLFGTDTPSCTSSSTPDQFSQVAFWFFSYVPFAQASVTFCFPTIELREVNVGVDVGTGNVTQLSDIRQFSSSSNFSSLSANVTGAPLNGRAYNGIKFQLSTPDQFILARENATQLQLPASIYQAAVKSPQGYVGSFEAGTFHILSDQVYSIYLALIARQVYYLPDNEDLTVLVRTFRKHVWISDVAAHLLAVAMLILALFGTLVHLFHREDRRNLRLKHEPGTIASAVSIGASTGVGNVLANRHGEEEMKEALRDLKFRIDTDTMKIVMEGEPGYETAKNITTPMTRRRSIFEVLQRSRPVRTFSGNEQSGTPTALSPTSPKSPNLPKEADMA</sequence>
<feature type="transmembrane region" description="Helical" evidence="2">
    <location>
        <begin position="251"/>
        <end position="276"/>
    </location>
</feature>
<feature type="region of interest" description="Disordered" evidence="1">
    <location>
        <begin position="1"/>
        <end position="33"/>
    </location>
</feature>
<dbReference type="EMBL" id="NHYD01001617">
    <property type="protein sequence ID" value="PPQ90530.1"/>
    <property type="molecule type" value="Genomic_DNA"/>
</dbReference>
<keyword evidence="2" id="KW-1133">Transmembrane helix</keyword>
<feature type="transmembrane region" description="Helical" evidence="2">
    <location>
        <begin position="184"/>
        <end position="204"/>
    </location>
</feature>
<evidence type="ECO:0000256" key="2">
    <source>
        <dbReference type="SAM" id="Phobius"/>
    </source>
</evidence>
<organism evidence="3 4">
    <name type="scientific">Psilocybe cyanescens</name>
    <dbReference type="NCBI Taxonomy" id="93625"/>
    <lineage>
        <taxon>Eukaryota</taxon>
        <taxon>Fungi</taxon>
        <taxon>Dikarya</taxon>
        <taxon>Basidiomycota</taxon>
        <taxon>Agaricomycotina</taxon>
        <taxon>Agaricomycetes</taxon>
        <taxon>Agaricomycetidae</taxon>
        <taxon>Agaricales</taxon>
        <taxon>Agaricineae</taxon>
        <taxon>Strophariaceae</taxon>
        <taxon>Psilocybe</taxon>
    </lineage>
</organism>